<dbReference type="OrthoDB" id="5308060at2759"/>
<dbReference type="Proteomes" id="UP000664203">
    <property type="component" value="Unassembled WGS sequence"/>
</dbReference>
<feature type="region of interest" description="Disordered" evidence="1">
    <location>
        <begin position="421"/>
        <end position="451"/>
    </location>
</feature>
<feature type="transmembrane region" description="Helical" evidence="2">
    <location>
        <begin position="73"/>
        <end position="90"/>
    </location>
</feature>
<evidence type="ECO:0000313" key="4">
    <source>
        <dbReference type="Proteomes" id="UP000664203"/>
    </source>
</evidence>
<name>A0A8H3EU19_9LECA</name>
<comment type="caution">
    <text evidence="3">The sequence shown here is derived from an EMBL/GenBank/DDBJ whole genome shotgun (WGS) entry which is preliminary data.</text>
</comment>
<evidence type="ECO:0000256" key="2">
    <source>
        <dbReference type="SAM" id="Phobius"/>
    </source>
</evidence>
<reference evidence="3" key="1">
    <citation type="submission" date="2021-03" db="EMBL/GenBank/DDBJ databases">
        <authorList>
            <person name="Tagirdzhanova G."/>
        </authorList>
    </citation>
    <scope>NUCLEOTIDE SEQUENCE</scope>
</reference>
<dbReference type="InterPro" id="IPR013952">
    <property type="entry name" value="DUF1776_fun"/>
</dbReference>
<dbReference type="Pfam" id="PF08643">
    <property type="entry name" value="DUF1776"/>
    <property type="match status" value="1"/>
</dbReference>
<dbReference type="EMBL" id="CAJPDR010000032">
    <property type="protein sequence ID" value="CAF9908886.1"/>
    <property type="molecule type" value="Genomic_DNA"/>
</dbReference>
<accession>A0A8H3EU19</accession>
<dbReference type="Gene3D" id="3.40.50.720">
    <property type="entry name" value="NAD(P)-binding Rossmann-like Domain"/>
    <property type="match status" value="1"/>
</dbReference>
<keyword evidence="2" id="KW-0472">Membrane</keyword>
<organism evidence="3 4">
    <name type="scientific">Alectoria fallacina</name>
    <dbReference type="NCBI Taxonomy" id="1903189"/>
    <lineage>
        <taxon>Eukaryota</taxon>
        <taxon>Fungi</taxon>
        <taxon>Dikarya</taxon>
        <taxon>Ascomycota</taxon>
        <taxon>Pezizomycotina</taxon>
        <taxon>Lecanoromycetes</taxon>
        <taxon>OSLEUM clade</taxon>
        <taxon>Lecanoromycetidae</taxon>
        <taxon>Lecanorales</taxon>
        <taxon>Lecanorineae</taxon>
        <taxon>Parmeliaceae</taxon>
        <taxon>Alectoria</taxon>
    </lineage>
</organism>
<gene>
    <name evidence="3" type="ORF">ALECFALPRED_005160</name>
</gene>
<keyword evidence="2" id="KW-0812">Transmembrane</keyword>
<keyword evidence="2" id="KW-1133">Transmembrane helix</keyword>
<proteinExistence type="predicted"/>
<evidence type="ECO:0000256" key="1">
    <source>
        <dbReference type="SAM" id="MobiDB-lite"/>
    </source>
</evidence>
<evidence type="ECO:0008006" key="5">
    <source>
        <dbReference type="Google" id="ProtNLM"/>
    </source>
</evidence>
<dbReference type="PANTHER" id="PTHR43313:SF1">
    <property type="entry name" value="3BETA-HYDROXYSTEROID DEHYDROGENASE DHS-16"/>
    <property type="match status" value="1"/>
</dbReference>
<dbReference type="InterPro" id="IPR036291">
    <property type="entry name" value="NAD(P)-bd_dom_sf"/>
</dbReference>
<protein>
    <recommendedName>
        <fullName evidence="5">DUF1776-domain-containing protein</fullName>
    </recommendedName>
</protein>
<sequence length="451" mass="50102">MANILDSVNSFTEALDRHFESVSRSLKDAFRDTPWLPDSIKPKPPPVPQRVPVVAIPLGYFEATRTWVSEHRALTAAVVAFVGTGAFIIWRRRRNDRVKRRAGRAKNGSRTEVVVLAGSPHSPLTRLLSLDLERRGFIVYIPVSTLSEEQVIQSESRVDIRPLNMDITSVYLPHLKKQIEIANNILQLSSTEETVQKFTTHINTLQHPLSNAPPHNLHLNSLVLLPAVTIPVSPITSLSPPDWSDILNTHLVAPFTTLHAFLPLLVSQKSSLLFLNPLIVPSLTPPSHAAESVIEGALNQYISTLRREVQVQGVNVVQFRLGHFDFGPTLSDNQQLVPSQYSSRAEFARRRLEQKGVEKPMKGQSLRELHNGIFDAMVRGKGRNGTIFVGRGARSYDLVGKWAPNGIVGWMLGPGKTNTVETAEKGGSVEGSTEWEKVDDGDDRYPYPGNR</sequence>
<keyword evidence="4" id="KW-1185">Reference proteome</keyword>
<dbReference type="PANTHER" id="PTHR43313">
    <property type="entry name" value="SHORT-CHAIN DEHYDROGENASE/REDUCTASE FAMILY 9C"/>
    <property type="match status" value="1"/>
</dbReference>
<dbReference type="AlphaFoldDB" id="A0A8H3EU19"/>
<evidence type="ECO:0000313" key="3">
    <source>
        <dbReference type="EMBL" id="CAF9908886.1"/>
    </source>
</evidence>
<dbReference type="SUPFAM" id="SSF51735">
    <property type="entry name" value="NAD(P)-binding Rossmann-fold domains"/>
    <property type="match status" value="1"/>
</dbReference>